<comment type="caution">
    <text evidence="2">The sequence shown here is derived from an EMBL/GenBank/DDBJ whole genome shotgun (WGS) entry which is preliminary data.</text>
</comment>
<evidence type="ECO:0000313" key="3">
    <source>
        <dbReference type="Proteomes" id="UP001597229"/>
    </source>
</evidence>
<proteinExistence type="predicted"/>
<dbReference type="InterPro" id="IPR011059">
    <property type="entry name" value="Metal-dep_hydrolase_composite"/>
</dbReference>
<dbReference type="InterPro" id="IPR052349">
    <property type="entry name" value="Metallo-hydrolase_Enzymes"/>
</dbReference>
<evidence type="ECO:0000259" key="1">
    <source>
        <dbReference type="Pfam" id="PF07969"/>
    </source>
</evidence>
<dbReference type="EMBL" id="JBHTLX010000029">
    <property type="protein sequence ID" value="MFD1250814.1"/>
    <property type="molecule type" value="Genomic_DNA"/>
</dbReference>
<dbReference type="CDD" id="cd01293">
    <property type="entry name" value="Bact_CD"/>
    <property type="match status" value="1"/>
</dbReference>
<gene>
    <name evidence="2" type="ORF">ACFQ3F_23690</name>
</gene>
<dbReference type="Pfam" id="PF07969">
    <property type="entry name" value="Amidohydro_3"/>
    <property type="match status" value="1"/>
</dbReference>
<reference evidence="3" key="1">
    <citation type="journal article" date="2019" name="Int. J. Syst. Evol. Microbiol.">
        <title>The Global Catalogue of Microorganisms (GCM) 10K type strain sequencing project: providing services to taxonomists for standard genome sequencing and annotation.</title>
        <authorList>
            <consortium name="The Broad Institute Genomics Platform"/>
            <consortium name="The Broad Institute Genome Sequencing Center for Infectious Disease"/>
            <person name="Wu L."/>
            <person name="Ma J."/>
        </authorList>
    </citation>
    <scope>NUCLEOTIDE SEQUENCE [LARGE SCALE GENOMIC DNA]</scope>
    <source>
        <strain evidence="3">CCUG 52478</strain>
    </source>
</reference>
<dbReference type="PANTHER" id="PTHR32027:SF9">
    <property type="entry name" value="BLL3847 PROTEIN"/>
    <property type="match status" value="1"/>
</dbReference>
<sequence>MSADLDIRNARLHGRDDLVDLVVRDGRIATIAPGVTALGRPGVPVLDAAGGLVSRSFVEPHYHPDKAYSRALAPDPDADPFARSTAIKAGFTADDVADRAERALRLAVLNGVTAMRVTADVDSVVGLRAVEGLLEACRRVDHLVDTDVVAFPQEGLLRDPGAEALLAQAVGLGARYVGGWPNVEDGLDAQREHVRRVFDLAERQGVGVDLHVDCWISPDEVMLEVVAAETIARGLQGQVLVSHCCGLEVYDDVRAKRVVELVAEADLRVVAIPLNLVDGGPRGLSRPVELLAAGVTVALGSDNMSDGWYPLGTLDPLDRGQLGYLGIGFHEDADVDTVWEMITTSAAVAIGREPGEIAAGAAADLVVLSAPDRAHALARLPGTLTTVRGGQVVARRDLQVVVGETPEDAA</sequence>
<protein>
    <submittedName>
        <fullName evidence="2">Amidohydrolase family protein</fullName>
    </submittedName>
</protein>
<dbReference type="SUPFAM" id="SSF51338">
    <property type="entry name" value="Composite domain of metallo-dependent hydrolases"/>
    <property type="match status" value="1"/>
</dbReference>
<evidence type="ECO:0000313" key="2">
    <source>
        <dbReference type="EMBL" id="MFD1250814.1"/>
    </source>
</evidence>
<keyword evidence="3" id="KW-1185">Reference proteome</keyword>
<dbReference type="PANTHER" id="PTHR32027">
    <property type="entry name" value="CYTOSINE DEAMINASE"/>
    <property type="match status" value="1"/>
</dbReference>
<dbReference type="Gene3D" id="2.30.40.10">
    <property type="entry name" value="Urease, subunit C, domain 1"/>
    <property type="match status" value="1"/>
</dbReference>
<dbReference type="InterPro" id="IPR013108">
    <property type="entry name" value="Amidohydro_3"/>
</dbReference>
<dbReference type="InterPro" id="IPR032466">
    <property type="entry name" value="Metal_Hydrolase"/>
</dbReference>
<dbReference type="Gene3D" id="3.20.20.140">
    <property type="entry name" value="Metal-dependent hydrolases"/>
    <property type="match status" value="1"/>
</dbReference>
<dbReference type="SUPFAM" id="SSF51556">
    <property type="entry name" value="Metallo-dependent hydrolases"/>
    <property type="match status" value="1"/>
</dbReference>
<accession>A0ABW3W8U7</accession>
<name>A0ABW3W8U7_9ACTN</name>
<feature type="domain" description="Amidohydrolase 3" evidence="1">
    <location>
        <begin position="92"/>
        <end position="394"/>
    </location>
</feature>
<organism evidence="2 3">
    <name type="scientific">Nocardioides ginsengisoli</name>
    <dbReference type="NCBI Taxonomy" id="363868"/>
    <lineage>
        <taxon>Bacteria</taxon>
        <taxon>Bacillati</taxon>
        <taxon>Actinomycetota</taxon>
        <taxon>Actinomycetes</taxon>
        <taxon>Propionibacteriales</taxon>
        <taxon>Nocardioidaceae</taxon>
        <taxon>Nocardioides</taxon>
    </lineage>
</organism>
<dbReference type="RefSeq" id="WP_367918258.1">
    <property type="nucleotide sequence ID" value="NZ_BAABAC010000009.1"/>
</dbReference>
<dbReference type="Proteomes" id="UP001597229">
    <property type="component" value="Unassembled WGS sequence"/>
</dbReference>